<proteinExistence type="predicted"/>
<evidence type="ECO:0000313" key="1">
    <source>
        <dbReference type="EMBL" id="JAH38001.1"/>
    </source>
</evidence>
<reference evidence="1" key="2">
    <citation type="journal article" date="2015" name="Fish Shellfish Immunol.">
        <title>Early steps in the European eel (Anguilla anguilla)-Vibrio vulnificus interaction in the gills: Role of the RtxA13 toxin.</title>
        <authorList>
            <person name="Callol A."/>
            <person name="Pajuelo D."/>
            <person name="Ebbesson L."/>
            <person name="Teles M."/>
            <person name="MacKenzie S."/>
            <person name="Amaro C."/>
        </authorList>
    </citation>
    <scope>NUCLEOTIDE SEQUENCE</scope>
</reference>
<accession>A0A0E9S9P8</accession>
<organism evidence="1">
    <name type="scientific">Anguilla anguilla</name>
    <name type="common">European freshwater eel</name>
    <name type="synonym">Muraena anguilla</name>
    <dbReference type="NCBI Taxonomy" id="7936"/>
    <lineage>
        <taxon>Eukaryota</taxon>
        <taxon>Metazoa</taxon>
        <taxon>Chordata</taxon>
        <taxon>Craniata</taxon>
        <taxon>Vertebrata</taxon>
        <taxon>Euteleostomi</taxon>
        <taxon>Actinopterygii</taxon>
        <taxon>Neopterygii</taxon>
        <taxon>Teleostei</taxon>
        <taxon>Anguilliformes</taxon>
        <taxon>Anguillidae</taxon>
        <taxon>Anguilla</taxon>
    </lineage>
</organism>
<dbReference type="EMBL" id="GBXM01070576">
    <property type="protein sequence ID" value="JAH38001.1"/>
    <property type="molecule type" value="Transcribed_RNA"/>
</dbReference>
<sequence length="24" mass="2732">MYFPFQLTSLESASLPQLSLMQIS</sequence>
<dbReference type="AlphaFoldDB" id="A0A0E9S9P8"/>
<protein>
    <submittedName>
        <fullName evidence="1">Uncharacterized protein</fullName>
    </submittedName>
</protein>
<name>A0A0E9S9P8_ANGAN</name>
<reference evidence="1" key="1">
    <citation type="submission" date="2014-11" db="EMBL/GenBank/DDBJ databases">
        <authorList>
            <person name="Amaro Gonzalez C."/>
        </authorList>
    </citation>
    <scope>NUCLEOTIDE SEQUENCE</scope>
</reference>